<feature type="region of interest" description="Disordered" evidence="1">
    <location>
        <begin position="184"/>
        <end position="236"/>
    </location>
</feature>
<feature type="region of interest" description="Disordered" evidence="1">
    <location>
        <begin position="58"/>
        <end position="137"/>
    </location>
</feature>
<dbReference type="Proteomes" id="UP000006693">
    <property type="component" value="Chromosome 1"/>
</dbReference>
<reference evidence="2 3" key="1">
    <citation type="journal article" date="2004" name="Proc. Natl. Acad. Sci. U.S.A.">
        <title>Structural flexibility in the Burkholderia mallei genome.</title>
        <authorList>
            <person name="Nierman W.C."/>
            <person name="DeShazer D."/>
            <person name="Kim H.S."/>
            <person name="Tettelin H."/>
            <person name="Nelson K.E."/>
            <person name="Feldblyum T."/>
            <person name="Ulrich R.L."/>
            <person name="Ronning C.M."/>
            <person name="Brinkac L.M."/>
            <person name="Daugherty S.C."/>
            <person name="Davidsen T.D."/>
            <person name="Deboy R.T."/>
            <person name="Dimitrov G."/>
            <person name="Dodson R.J."/>
            <person name="Durkin A.S."/>
            <person name="Gwinn M.L."/>
            <person name="Haft D.H."/>
            <person name="Khouri H."/>
            <person name="Kolonay J.F."/>
            <person name="Madupu R."/>
            <person name="Mohammoud Y."/>
            <person name="Nelson W.C."/>
            <person name="Radune D."/>
            <person name="Romero C.M."/>
            <person name="Sarria S."/>
            <person name="Selengut J."/>
            <person name="Shamblin C."/>
            <person name="Sullivan S.A."/>
            <person name="White O."/>
            <person name="Yu Y."/>
            <person name="Zafar N."/>
            <person name="Zhou L."/>
            <person name="Fraser C.M."/>
        </authorList>
    </citation>
    <scope>NUCLEOTIDE SEQUENCE [LARGE SCALE GENOMIC DNA]</scope>
    <source>
        <strain evidence="2 3">ATCC 23344</strain>
    </source>
</reference>
<name>A0A0H2WLL3_BURMA</name>
<dbReference type="AlphaFoldDB" id="A0A0H2WLL3"/>
<dbReference type="GeneID" id="92980070"/>
<evidence type="ECO:0000256" key="1">
    <source>
        <dbReference type="SAM" id="MobiDB-lite"/>
    </source>
</evidence>
<accession>A0A0H2WLL3</accession>
<organism evidence="2 3">
    <name type="scientific">Burkholderia mallei (strain ATCC 23344)</name>
    <dbReference type="NCBI Taxonomy" id="243160"/>
    <lineage>
        <taxon>Bacteria</taxon>
        <taxon>Pseudomonadati</taxon>
        <taxon>Pseudomonadota</taxon>
        <taxon>Betaproteobacteria</taxon>
        <taxon>Burkholderiales</taxon>
        <taxon>Burkholderiaceae</taxon>
        <taxon>Burkholderia</taxon>
        <taxon>pseudomallei group</taxon>
    </lineage>
</organism>
<evidence type="ECO:0000313" key="2">
    <source>
        <dbReference type="EMBL" id="AAU50196.1"/>
    </source>
</evidence>
<evidence type="ECO:0000313" key="3">
    <source>
        <dbReference type="Proteomes" id="UP000006693"/>
    </source>
</evidence>
<gene>
    <name evidence="2" type="ordered locus">BMA2376</name>
</gene>
<dbReference type="HOGENOM" id="CLU_952112_0_0_4"/>
<sequence>MDSAAASAAHASGDLIGSAQAWEAVEAAEAAEAASMIASTGSSHPLRALCASRGDHACAPAARRGREPRSEPGGSRPIAADRPPGARHRTGLAPRRHGRSARGPCGSRHTEPAGSRARGRARRPAQPGVHPGPAGGPAAGAAGALLPYCPIAPFDIVYRFDRGTDAAADSRLAFFASIDDPTHLPASRGHHAREAAPRIRSTPQRQNDRTTDRIAAREPPLRLAAGLRSISTETCP</sequence>
<dbReference type="KEGG" id="bma:BMA2376"/>
<proteinExistence type="predicted"/>
<protein>
    <submittedName>
        <fullName evidence="2">Uncharacterized protein</fullName>
    </submittedName>
</protein>
<dbReference type="RefSeq" id="WP_011204120.1">
    <property type="nucleotide sequence ID" value="NC_006348.1"/>
</dbReference>
<feature type="compositionally biased region" description="Basic and acidic residues" evidence="1">
    <location>
        <begin position="206"/>
        <end position="220"/>
    </location>
</feature>
<keyword evidence="3" id="KW-1185">Reference proteome</keyword>
<feature type="compositionally biased region" description="Basic residues" evidence="1">
    <location>
        <begin position="85"/>
        <end position="100"/>
    </location>
</feature>
<dbReference type="EMBL" id="CP000010">
    <property type="protein sequence ID" value="AAU50196.1"/>
    <property type="molecule type" value="Genomic_DNA"/>
</dbReference>